<dbReference type="SUPFAM" id="SSF47769">
    <property type="entry name" value="SAM/Pointed domain"/>
    <property type="match status" value="1"/>
</dbReference>
<keyword evidence="5" id="KW-1185">Reference proteome</keyword>
<evidence type="ECO:0000256" key="1">
    <source>
        <dbReference type="ARBA" id="ARBA00022737"/>
    </source>
</evidence>
<dbReference type="PANTHER" id="PTHR10627">
    <property type="entry name" value="SCP160"/>
    <property type="match status" value="1"/>
</dbReference>
<evidence type="ECO:0000313" key="4">
    <source>
        <dbReference type="EMBL" id="KAK2999297.1"/>
    </source>
</evidence>
<dbReference type="Pfam" id="PF07647">
    <property type="entry name" value="SAM_2"/>
    <property type="match status" value="1"/>
</dbReference>
<protein>
    <recommendedName>
        <fullName evidence="3">SAM domain-containing protein</fullName>
    </recommendedName>
</protein>
<evidence type="ECO:0000259" key="3">
    <source>
        <dbReference type="PROSITE" id="PS50105"/>
    </source>
</evidence>
<dbReference type="PANTHER" id="PTHR10627:SF68">
    <property type="entry name" value="F26K24.15 PROTEIN-RELATED"/>
    <property type="match status" value="1"/>
</dbReference>
<reference evidence="4" key="1">
    <citation type="submission" date="2022-12" db="EMBL/GenBank/DDBJ databases">
        <title>Draft genome assemblies for two species of Escallonia (Escalloniales).</title>
        <authorList>
            <person name="Chanderbali A."/>
            <person name="Dervinis C."/>
            <person name="Anghel I."/>
            <person name="Soltis D."/>
            <person name="Soltis P."/>
            <person name="Zapata F."/>
        </authorList>
    </citation>
    <scope>NUCLEOTIDE SEQUENCE</scope>
    <source>
        <strain evidence="4">UCBG64.0493</strain>
        <tissue evidence="4">Leaf</tissue>
    </source>
</reference>
<sequence length="341" mass="38105">MIKHKREDITLEDVIVHIRIEEKRKGMTNHMETTIGRTIDLVVGPPTDKDSNLITLSPEVVILKRKVIALFVANQAIMSHSAGLYLMAKPKQRQLLVKHTKNSTLNGPEDLDDSWVMVKMQKVTILIPQAPVTNQAAMCKPGASQPQGRPEKFINTTSPSPVKTHSAFEREKFSSTTLEKSIPTARKDPCSRPISTFMNLSESEFPQVAKPAGGFRALGVCSTSKVIKRPKSFLNREVLLNQSLRALNLEKKLHRAGGLSSWLASLGLDQFVKIFRGKSVGKFQLVNMTMNKLKDMGADAVGPRRKLMHALDCLCQPYCFVATGYYVARVIVRLYTKSEKY</sequence>
<organism evidence="4 5">
    <name type="scientific">Escallonia herrerae</name>
    <dbReference type="NCBI Taxonomy" id="1293975"/>
    <lineage>
        <taxon>Eukaryota</taxon>
        <taxon>Viridiplantae</taxon>
        <taxon>Streptophyta</taxon>
        <taxon>Embryophyta</taxon>
        <taxon>Tracheophyta</taxon>
        <taxon>Spermatophyta</taxon>
        <taxon>Magnoliopsida</taxon>
        <taxon>eudicotyledons</taxon>
        <taxon>Gunneridae</taxon>
        <taxon>Pentapetalae</taxon>
        <taxon>asterids</taxon>
        <taxon>campanulids</taxon>
        <taxon>Escalloniales</taxon>
        <taxon>Escalloniaceae</taxon>
        <taxon>Escallonia</taxon>
    </lineage>
</organism>
<dbReference type="PROSITE" id="PS50105">
    <property type="entry name" value="SAM_DOMAIN"/>
    <property type="match status" value="1"/>
</dbReference>
<feature type="domain" description="SAM" evidence="3">
    <location>
        <begin position="259"/>
        <end position="317"/>
    </location>
</feature>
<dbReference type="CDD" id="cd09487">
    <property type="entry name" value="SAM_superfamily"/>
    <property type="match status" value="1"/>
</dbReference>
<dbReference type="AlphaFoldDB" id="A0AA89AED8"/>
<keyword evidence="1" id="KW-0677">Repeat</keyword>
<gene>
    <name evidence="4" type="ORF">RJ639_024567</name>
</gene>
<dbReference type="InterPro" id="IPR001660">
    <property type="entry name" value="SAM"/>
</dbReference>
<name>A0AA89AED8_9ASTE</name>
<dbReference type="Proteomes" id="UP001188597">
    <property type="component" value="Unassembled WGS sequence"/>
</dbReference>
<dbReference type="EMBL" id="JAVXUP010003328">
    <property type="protein sequence ID" value="KAK2999297.1"/>
    <property type="molecule type" value="Genomic_DNA"/>
</dbReference>
<dbReference type="InterPro" id="IPR013761">
    <property type="entry name" value="SAM/pointed_sf"/>
</dbReference>
<evidence type="ECO:0000313" key="5">
    <source>
        <dbReference type="Proteomes" id="UP001188597"/>
    </source>
</evidence>
<proteinExistence type="predicted"/>
<evidence type="ECO:0000256" key="2">
    <source>
        <dbReference type="SAM" id="MobiDB-lite"/>
    </source>
</evidence>
<dbReference type="Gene3D" id="1.10.150.50">
    <property type="entry name" value="Transcription Factor, Ets-1"/>
    <property type="match status" value="1"/>
</dbReference>
<comment type="caution">
    <text evidence="4">The sequence shown here is derived from an EMBL/GenBank/DDBJ whole genome shotgun (WGS) entry which is preliminary data.</text>
</comment>
<accession>A0AA89AED8</accession>
<dbReference type="SMART" id="SM00454">
    <property type="entry name" value="SAM"/>
    <property type="match status" value="1"/>
</dbReference>
<feature type="region of interest" description="Disordered" evidence="2">
    <location>
        <begin position="138"/>
        <end position="162"/>
    </location>
</feature>